<name>A0A3E3I1K9_9FIRM</name>
<gene>
    <name evidence="1" type="ORF">DXC51_17610</name>
</gene>
<comment type="caution">
    <text evidence="1">The sequence shown here is derived from an EMBL/GenBank/DDBJ whole genome shotgun (WGS) entry which is preliminary data.</text>
</comment>
<accession>A0A3E3I1K9</accession>
<keyword evidence="2" id="KW-1185">Reference proteome</keyword>
<dbReference type="AlphaFoldDB" id="A0A3E3I1K9"/>
<evidence type="ECO:0000313" key="1">
    <source>
        <dbReference type="EMBL" id="RGE58336.1"/>
    </source>
</evidence>
<dbReference type="EMBL" id="QVLV01000012">
    <property type="protein sequence ID" value="RGE58336.1"/>
    <property type="molecule type" value="Genomic_DNA"/>
</dbReference>
<evidence type="ECO:0000313" key="2">
    <source>
        <dbReference type="Proteomes" id="UP000260812"/>
    </source>
</evidence>
<evidence type="ECO:0008006" key="3">
    <source>
        <dbReference type="Google" id="ProtNLM"/>
    </source>
</evidence>
<proteinExistence type="predicted"/>
<dbReference type="Proteomes" id="UP000260812">
    <property type="component" value="Unassembled WGS sequence"/>
</dbReference>
<organism evidence="1 2">
    <name type="scientific">Eisenbergiella massiliensis</name>
    <dbReference type="NCBI Taxonomy" id="1720294"/>
    <lineage>
        <taxon>Bacteria</taxon>
        <taxon>Bacillati</taxon>
        <taxon>Bacillota</taxon>
        <taxon>Clostridia</taxon>
        <taxon>Lachnospirales</taxon>
        <taxon>Lachnospiraceae</taxon>
        <taxon>Eisenbergiella</taxon>
    </lineage>
</organism>
<reference evidence="1" key="1">
    <citation type="submission" date="2018-08" db="EMBL/GenBank/DDBJ databases">
        <title>A genome reference for cultivated species of the human gut microbiota.</title>
        <authorList>
            <person name="Zou Y."/>
            <person name="Xue W."/>
            <person name="Luo G."/>
        </authorList>
    </citation>
    <scope>NUCLEOTIDE SEQUENCE [LARGE SCALE GENOMIC DNA]</scope>
    <source>
        <strain evidence="1">TF05-5AC</strain>
    </source>
</reference>
<protein>
    <recommendedName>
        <fullName evidence="3">RNA dependent RNA polymerase</fullName>
    </recommendedName>
</protein>
<sequence length="931" mass="108250">MNETGIKILNIKAGTLYGYNLGIRDRYDYTTGVLNHSLFRIFLQNHGMKLYKDRLTRDIICLDFDFGSRSYEEEIKHLGSLLVREADEEGRAKLRQIIEKVNQNKHKYCKKSKDEIRELFYRDGVSVTYTARDRQGNMTGEERIHYRMLYRNSAKAKLGQVMFINETLYDAAYDWMTMGLGGRMPLENAKIVELSAYAPLTTSTILDTFSIPVEDILILKDQDSFFTTMVNVVRAEEYEGTRRVIDEEGTEKARQRALEKGLLDLQGNPLYNKVYKKIPAVKKRCIVSREETEVKNTMWDGMALIEDSCLPAWVNGMALLRNHFFKACGFRGRIRQFMQDWCEEKGIDYQTWKIQDMFGEWHLAKDIKIITTDNAVKWLKFTDLMGASPLDAYHYWCGRVNADGSLFGIVKTDHKSKLGDVQQLSYQMLNTLPCTREDVKAIAQYSMEYIEKLKADDGEFEIFLRKNANEVNHYEMMADLYRQNPAFANSKWYRYEKRQIIRAYVNKIRSGKVMVNGDNLTICSNPYALLLYAAGGDWKKDPTLMQETGTVQCYTSRFADGEYLCAFRSPHNSPNNVCYLHNRRSPEMEKYFPFSDNIIVVNCIGTDIQDRGNGLDHDSDFFFVTNHPTFVKYAGICYEQYPTIVNRLKESGVTYRNTPLEYARMDNKFALSRRGIGESSNLAQLALTYYWTTPAPELYDSFVILSVLAQVIIDGCKREYEVDALSEIERIRAMECMNPRLHEERKDFPLFMKYVKTIPATKNGKDIPYEEIRDKKMKINDRINHKLVCPMNWLQECLDRIQGASQENALPTRQFVLHLEGKANDRQISKIQQLVSAYDSFIKMNHNRFEDEDFLVEFEETTNAFLSSMGKIKIGNPKTINRLIEIAMDISEENNNPNCKRKYGIKYGRRMLNTLYRQNKEAFLSNFKPAD</sequence>